<reference evidence="3" key="1">
    <citation type="journal article" date="2018" name="Nat. Microbiol.">
        <title>Leveraging single-cell genomics to expand the fungal tree of life.</title>
        <authorList>
            <person name="Ahrendt S.R."/>
            <person name="Quandt C.A."/>
            <person name="Ciobanu D."/>
            <person name="Clum A."/>
            <person name="Salamov A."/>
            <person name="Andreopoulos B."/>
            <person name="Cheng J.F."/>
            <person name="Woyke T."/>
            <person name="Pelin A."/>
            <person name="Henrissat B."/>
            <person name="Reynolds N.K."/>
            <person name="Benny G.L."/>
            <person name="Smith M.E."/>
            <person name="James T.Y."/>
            <person name="Grigoriev I.V."/>
        </authorList>
    </citation>
    <scope>NUCLEOTIDE SEQUENCE [LARGE SCALE GENOMIC DNA]</scope>
</reference>
<dbReference type="Gene3D" id="3.40.50.720">
    <property type="entry name" value="NAD(P)-binding Rossmann-like Domain"/>
    <property type="match status" value="1"/>
</dbReference>
<sequence length="328" mass="37034">MSQWLITGGTGLVGDALRNELYQSDNCLHVFFLSSRDCDLTDKEKVFKLFDEFQPTHVVHLAARVGGLFDNLKNNAQFLETNLLINTNVLSACNRSKSVQKVVSCMSTCIFPDGQQLPLRPEFLHNGLPHISNMGYSFAKRIIDVQNRIFFSIDKPFLGLIPANMFGENDNFDTENGHVIPSLIHKCYLAKRNGTTFFIKGSGNAKRQFLYAKDFAKIIILFMKSYNDERPVIIAPPEEQCILDVANAIAKLMNFTGPICCESSMEGSQKQQQVDDGQMIKTADGHAFRSLFTDFQFTPFDVALKDTVIHFLQNVKKGILRGTHFHDY</sequence>
<dbReference type="GO" id="GO:0050577">
    <property type="term" value="F:GDP-L-fucose synthase activity"/>
    <property type="evidence" value="ECO:0007669"/>
    <property type="project" value="TreeGrafter"/>
</dbReference>
<gene>
    <name evidence="2" type="ORF">BDK51DRAFT_15456</name>
</gene>
<dbReference type="InterPro" id="IPR036291">
    <property type="entry name" value="NAD(P)-bd_dom_sf"/>
</dbReference>
<dbReference type="PANTHER" id="PTHR43238:SF1">
    <property type="entry name" value="GDP-L-FUCOSE SYNTHASE"/>
    <property type="match status" value="1"/>
</dbReference>
<dbReference type="Proteomes" id="UP000269721">
    <property type="component" value="Unassembled WGS sequence"/>
</dbReference>
<dbReference type="EMBL" id="KZ996013">
    <property type="protein sequence ID" value="RKO89569.1"/>
    <property type="molecule type" value="Genomic_DNA"/>
</dbReference>
<dbReference type="OrthoDB" id="202470at2759"/>
<keyword evidence="3" id="KW-1185">Reference proteome</keyword>
<name>A0A4P9WAF2_9FUNG</name>
<dbReference type="PANTHER" id="PTHR43238">
    <property type="entry name" value="GDP-L-FUCOSE SYNTHASE"/>
    <property type="match status" value="1"/>
</dbReference>
<proteinExistence type="predicted"/>
<organism evidence="2 3">
    <name type="scientific">Blyttiomyces helicus</name>
    <dbReference type="NCBI Taxonomy" id="388810"/>
    <lineage>
        <taxon>Eukaryota</taxon>
        <taxon>Fungi</taxon>
        <taxon>Fungi incertae sedis</taxon>
        <taxon>Chytridiomycota</taxon>
        <taxon>Chytridiomycota incertae sedis</taxon>
        <taxon>Chytridiomycetes</taxon>
        <taxon>Chytridiomycetes incertae sedis</taxon>
        <taxon>Blyttiomyces</taxon>
    </lineage>
</organism>
<accession>A0A4P9WAF2</accession>
<dbReference type="AlphaFoldDB" id="A0A4P9WAF2"/>
<evidence type="ECO:0000313" key="2">
    <source>
        <dbReference type="EMBL" id="RKO89569.1"/>
    </source>
</evidence>
<dbReference type="InterPro" id="IPR001509">
    <property type="entry name" value="Epimerase_deHydtase"/>
</dbReference>
<feature type="domain" description="NAD-dependent epimerase/dehydratase" evidence="1">
    <location>
        <begin position="4"/>
        <end position="229"/>
    </location>
</feature>
<dbReference type="Gene3D" id="3.90.25.10">
    <property type="entry name" value="UDP-galactose 4-epimerase, domain 1"/>
    <property type="match status" value="1"/>
</dbReference>
<protein>
    <submittedName>
        <fullName evidence="2">GDP-L-fucose synthetase</fullName>
    </submittedName>
</protein>
<evidence type="ECO:0000313" key="3">
    <source>
        <dbReference type="Proteomes" id="UP000269721"/>
    </source>
</evidence>
<evidence type="ECO:0000259" key="1">
    <source>
        <dbReference type="Pfam" id="PF01370"/>
    </source>
</evidence>
<dbReference type="SUPFAM" id="SSF51735">
    <property type="entry name" value="NAD(P)-binding Rossmann-fold domains"/>
    <property type="match status" value="1"/>
</dbReference>
<dbReference type="Pfam" id="PF01370">
    <property type="entry name" value="Epimerase"/>
    <property type="match status" value="1"/>
</dbReference>